<feature type="transmembrane region" description="Helical" evidence="7">
    <location>
        <begin position="282"/>
        <end position="305"/>
    </location>
</feature>
<dbReference type="HOGENOM" id="CLU_036879_1_2_0"/>
<keyword evidence="4 7" id="KW-0812">Transmembrane</keyword>
<reference evidence="10" key="1">
    <citation type="submission" date="2014-11" db="EMBL/GenBank/DDBJ databases">
        <title>Hymenobacter sp. DG25B genome submission.</title>
        <authorList>
            <person name="Jung H.-Y."/>
            <person name="Kim M.K."/>
            <person name="Srinivasan S."/>
            <person name="Lim S."/>
        </authorList>
    </citation>
    <scope>NUCLEOTIDE SEQUENCE [LARGE SCALE GENOMIC DNA]</scope>
    <source>
        <strain evidence="10">DY59</strain>
    </source>
</reference>
<dbReference type="Pfam" id="PF19300">
    <property type="entry name" value="BPD_transp_1_N"/>
    <property type="match status" value="1"/>
</dbReference>
<dbReference type="GO" id="GO:0005886">
    <property type="term" value="C:plasma membrane"/>
    <property type="evidence" value="ECO:0007669"/>
    <property type="project" value="UniProtKB-SubCell"/>
</dbReference>
<keyword evidence="5 7" id="KW-1133">Transmembrane helix</keyword>
<evidence type="ECO:0000259" key="8">
    <source>
        <dbReference type="PROSITE" id="PS50928"/>
    </source>
</evidence>
<evidence type="ECO:0000256" key="2">
    <source>
        <dbReference type="ARBA" id="ARBA00022448"/>
    </source>
</evidence>
<dbReference type="InterPro" id="IPR045621">
    <property type="entry name" value="BPD_transp_1_N"/>
</dbReference>
<keyword evidence="6 7" id="KW-0472">Membrane</keyword>
<dbReference type="AlphaFoldDB" id="A0A0A7KIR2"/>
<protein>
    <submittedName>
        <fullName evidence="9">Diguanylate cyclase</fullName>
    </submittedName>
</protein>
<dbReference type="PANTHER" id="PTHR43163">
    <property type="entry name" value="DIPEPTIDE TRANSPORT SYSTEM PERMEASE PROTEIN DPPB-RELATED"/>
    <property type="match status" value="1"/>
</dbReference>
<dbReference type="EMBL" id="CP010028">
    <property type="protein sequence ID" value="AIZ45129.1"/>
    <property type="molecule type" value="Genomic_DNA"/>
</dbReference>
<dbReference type="InterPro" id="IPR000515">
    <property type="entry name" value="MetI-like"/>
</dbReference>
<evidence type="ECO:0000313" key="10">
    <source>
        <dbReference type="Proteomes" id="UP000030634"/>
    </source>
</evidence>
<dbReference type="PANTHER" id="PTHR43163:SF6">
    <property type="entry name" value="DIPEPTIDE TRANSPORT SYSTEM PERMEASE PROTEIN DPPB-RELATED"/>
    <property type="match status" value="1"/>
</dbReference>
<evidence type="ECO:0000313" key="9">
    <source>
        <dbReference type="EMBL" id="AIZ45129.1"/>
    </source>
</evidence>
<dbReference type="InterPro" id="IPR035906">
    <property type="entry name" value="MetI-like_sf"/>
</dbReference>
<evidence type="ECO:0000256" key="1">
    <source>
        <dbReference type="ARBA" id="ARBA00004651"/>
    </source>
</evidence>
<dbReference type="STRING" id="1182571.QR90_08465"/>
<dbReference type="SUPFAM" id="SSF161098">
    <property type="entry name" value="MetI-like"/>
    <property type="match status" value="1"/>
</dbReference>
<dbReference type="Proteomes" id="UP000030634">
    <property type="component" value="Chromosome"/>
</dbReference>
<comment type="subcellular location">
    <subcellularLocation>
        <location evidence="1 7">Cell membrane</location>
        <topology evidence="1 7">Multi-pass membrane protein</topology>
    </subcellularLocation>
</comment>
<dbReference type="KEGG" id="dsw:QR90_08465"/>
<keyword evidence="3" id="KW-1003">Cell membrane</keyword>
<feature type="domain" description="ABC transmembrane type-1" evidence="8">
    <location>
        <begin position="94"/>
        <end position="305"/>
    </location>
</feature>
<evidence type="ECO:0000256" key="7">
    <source>
        <dbReference type="RuleBase" id="RU363032"/>
    </source>
</evidence>
<dbReference type="CDD" id="cd06261">
    <property type="entry name" value="TM_PBP2"/>
    <property type="match status" value="1"/>
</dbReference>
<name>A0A0A7KIR2_9DEIO</name>
<gene>
    <name evidence="9" type="ORF">QR90_08465</name>
</gene>
<comment type="similarity">
    <text evidence="7">Belongs to the binding-protein-dependent transport system permease family.</text>
</comment>
<evidence type="ECO:0000256" key="3">
    <source>
        <dbReference type="ARBA" id="ARBA00022475"/>
    </source>
</evidence>
<evidence type="ECO:0000256" key="5">
    <source>
        <dbReference type="ARBA" id="ARBA00022989"/>
    </source>
</evidence>
<sequence>MIPYLIRQSFASLAVLLVVLSATFFLVQAAPGSLSALADPNLDAEVRAAVERSYGLDQPVLTQYAQWMGRLLQGDLSTSFNFQRPVLDLILERLPATLLLGGAALLITLLTGFAAGVIAARSPGSPLDTVLSFVSFVGLAIPSFWLGIMLILLFSVHLGWLPSAGLQTVGQDFSVADRLAYLVLPALVLSSSSTAELMRYTRSSWLENMNQDYVRTAKAKGLSEWHVQLKHILRNALIPILTVVGLMLPRLVGGAAIVEALFAWPGIGFMAVNAAVGRDTPLILGVTMFVAVAVIASNLVVDALYSLIDPRIRHS</sequence>
<dbReference type="Gene3D" id="1.10.3720.10">
    <property type="entry name" value="MetI-like"/>
    <property type="match status" value="1"/>
</dbReference>
<dbReference type="Pfam" id="PF00528">
    <property type="entry name" value="BPD_transp_1"/>
    <property type="match status" value="1"/>
</dbReference>
<organism evidence="9 10">
    <name type="scientific">Deinococcus radiopugnans</name>
    <dbReference type="NCBI Taxonomy" id="57497"/>
    <lineage>
        <taxon>Bacteria</taxon>
        <taxon>Thermotogati</taxon>
        <taxon>Deinococcota</taxon>
        <taxon>Deinococci</taxon>
        <taxon>Deinococcales</taxon>
        <taxon>Deinococcaceae</taxon>
        <taxon>Deinococcus</taxon>
    </lineage>
</organism>
<feature type="transmembrane region" description="Helical" evidence="7">
    <location>
        <begin position="96"/>
        <end position="118"/>
    </location>
</feature>
<dbReference type="RefSeq" id="WP_039683819.1">
    <property type="nucleotide sequence ID" value="NZ_CP010028.1"/>
</dbReference>
<proteinExistence type="inferred from homology"/>
<evidence type="ECO:0000256" key="4">
    <source>
        <dbReference type="ARBA" id="ARBA00022692"/>
    </source>
</evidence>
<accession>A0A0A7KIR2</accession>
<dbReference type="GO" id="GO:0055085">
    <property type="term" value="P:transmembrane transport"/>
    <property type="evidence" value="ECO:0007669"/>
    <property type="project" value="InterPro"/>
</dbReference>
<evidence type="ECO:0000256" key="6">
    <source>
        <dbReference type="ARBA" id="ARBA00023136"/>
    </source>
</evidence>
<dbReference type="PROSITE" id="PS50928">
    <property type="entry name" value="ABC_TM1"/>
    <property type="match status" value="1"/>
</dbReference>
<keyword evidence="2 7" id="KW-0813">Transport</keyword>
<feature type="transmembrane region" description="Helical" evidence="7">
    <location>
        <begin position="130"/>
        <end position="159"/>
    </location>
</feature>